<dbReference type="AlphaFoldDB" id="K0RT88"/>
<comment type="caution">
    <text evidence="2">The sequence shown here is derived from an EMBL/GenBank/DDBJ whole genome shotgun (WGS) entry which is preliminary data.</text>
</comment>
<proteinExistence type="predicted"/>
<accession>K0RT88</accession>
<name>K0RT88_THAOC</name>
<feature type="region of interest" description="Disordered" evidence="1">
    <location>
        <begin position="67"/>
        <end position="90"/>
    </location>
</feature>
<evidence type="ECO:0000313" key="2">
    <source>
        <dbReference type="EMBL" id="EJK57068.1"/>
    </source>
</evidence>
<dbReference type="EMBL" id="AGNL01029607">
    <property type="protein sequence ID" value="EJK57068.1"/>
    <property type="molecule type" value="Genomic_DNA"/>
</dbReference>
<keyword evidence="3" id="KW-1185">Reference proteome</keyword>
<feature type="region of interest" description="Disordered" evidence="1">
    <location>
        <begin position="1"/>
        <end position="46"/>
    </location>
</feature>
<feature type="compositionally biased region" description="Basic and acidic residues" evidence="1">
    <location>
        <begin position="16"/>
        <end position="29"/>
    </location>
</feature>
<dbReference type="Proteomes" id="UP000266841">
    <property type="component" value="Unassembled WGS sequence"/>
</dbReference>
<sequence>MYYSTLSPGRISGLHGDFDLRGHPSREDALTPSRLLHPSRNSSSLKNTLRTRLLRHVIRVQEHAFVFPPPSTSMGSTDPHRSNIANIGAQ</sequence>
<evidence type="ECO:0000313" key="3">
    <source>
        <dbReference type="Proteomes" id="UP000266841"/>
    </source>
</evidence>
<gene>
    <name evidence="2" type="ORF">THAOC_22929</name>
</gene>
<evidence type="ECO:0000256" key="1">
    <source>
        <dbReference type="SAM" id="MobiDB-lite"/>
    </source>
</evidence>
<reference evidence="2 3" key="1">
    <citation type="journal article" date="2012" name="Genome Biol.">
        <title>Genome and low-iron response of an oceanic diatom adapted to chronic iron limitation.</title>
        <authorList>
            <person name="Lommer M."/>
            <person name="Specht M."/>
            <person name="Roy A.S."/>
            <person name="Kraemer L."/>
            <person name="Andreson R."/>
            <person name="Gutowska M.A."/>
            <person name="Wolf J."/>
            <person name="Bergner S.V."/>
            <person name="Schilhabel M.B."/>
            <person name="Klostermeier U.C."/>
            <person name="Beiko R.G."/>
            <person name="Rosenstiel P."/>
            <person name="Hippler M."/>
            <person name="Laroche J."/>
        </authorList>
    </citation>
    <scope>NUCLEOTIDE SEQUENCE [LARGE SCALE GENOMIC DNA]</scope>
    <source>
        <strain evidence="2 3">CCMP1005</strain>
    </source>
</reference>
<organism evidence="2 3">
    <name type="scientific">Thalassiosira oceanica</name>
    <name type="common">Marine diatom</name>
    <dbReference type="NCBI Taxonomy" id="159749"/>
    <lineage>
        <taxon>Eukaryota</taxon>
        <taxon>Sar</taxon>
        <taxon>Stramenopiles</taxon>
        <taxon>Ochrophyta</taxon>
        <taxon>Bacillariophyta</taxon>
        <taxon>Coscinodiscophyceae</taxon>
        <taxon>Thalassiosirophycidae</taxon>
        <taxon>Thalassiosirales</taxon>
        <taxon>Thalassiosiraceae</taxon>
        <taxon>Thalassiosira</taxon>
    </lineage>
</organism>
<protein>
    <submittedName>
        <fullName evidence="2">Uncharacterized protein</fullName>
    </submittedName>
</protein>